<keyword evidence="4 7" id="KW-0812">Transmembrane</keyword>
<dbReference type="SUPFAM" id="SSF161098">
    <property type="entry name" value="MetI-like"/>
    <property type="match status" value="1"/>
</dbReference>
<feature type="transmembrane region" description="Helical" evidence="7">
    <location>
        <begin position="177"/>
        <end position="197"/>
    </location>
</feature>
<dbReference type="PANTHER" id="PTHR43163">
    <property type="entry name" value="DIPEPTIDE TRANSPORT SYSTEM PERMEASE PROTEIN DPPB-RELATED"/>
    <property type="match status" value="1"/>
</dbReference>
<dbReference type="Pfam" id="PF00528">
    <property type="entry name" value="BPD_transp_1"/>
    <property type="match status" value="1"/>
</dbReference>
<evidence type="ECO:0000256" key="5">
    <source>
        <dbReference type="ARBA" id="ARBA00022989"/>
    </source>
</evidence>
<dbReference type="InterPro" id="IPR045621">
    <property type="entry name" value="BPD_transp_1_N"/>
</dbReference>
<dbReference type="Pfam" id="PF19300">
    <property type="entry name" value="BPD_transp_1_N"/>
    <property type="match status" value="1"/>
</dbReference>
<feature type="transmembrane region" description="Helical" evidence="7">
    <location>
        <begin position="9"/>
        <end position="30"/>
    </location>
</feature>
<evidence type="ECO:0000313" key="9">
    <source>
        <dbReference type="EMBL" id="SKC11252.1"/>
    </source>
</evidence>
<keyword evidence="2 7" id="KW-0813">Transport</keyword>
<gene>
    <name evidence="9" type="ORF">SAMN05660750_04324</name>
</gene>
<dbReference type="CDD" id="cd06261">
    <property type="entry name" value="TM_PBP2"/>
    <property type="match status" value="1"/>
</dbReference>
<dbReference type="Proteomes" id="UP000190130">
    <property type="component" value="Unassembled WGS sequence"/>
</dbReference>
<feature type="transmembrane region" description="Helical" evidence="7">
    <location>
        <begin position="134"/>
        <end position="157"/>
    </location>
</feature>
<name>A0A1T5GS23_9HYPH</name>
<evidence type="ECO:0000256" key="1">
    <source>
        <dbReference type="ARBA" id="ARBA00004651"/>
    </source>
</evidence>
<comment type="subcellular location">
    <subcellularLocation>
        <location evidence="1 7">Cell membrane</location>
        <topology evidence="1 7">Multi-pass membrane protein</topology>
    </subcellularLocation>
</comment>
<dbReference type="PROSITE" id="PS50928">
    <property type="entry name" value="ABC_TM1"/>
    <property type="match status" value="1"/>
</dbReference>
<evidence type="ECO:0000256" key="4">
    <source>
        <dbReference type="ARBA" id="ARBA00022692"/>
    </source>
</evidence>
<feature type="domain" description="ABC transmembrane type-1" evidence="8">
    <location>
        <begin position="95"/>
        <end position="304"/>
    </location>
</feature>
<keyword evidence="5 7" id="KW-1133">Transmembrane helix</keyword>
<dbReference type="Gene3D" id="1.10.3720.10">
    <property type="entry name" value="MetI-like"/>
    <property type="match status" value="1"/>
</dbReference>
<sequence>MLAFIIRRLLATVPVICFVALFVFSLLYIAPGDPAAIIAGDQASPADIERIRASLGLDRPYVVRFAEWSFKVAQGDLGTSIFTSKPVTELIGQRLEPTLSLMLLTLVLSVVIAIPMGVVAAWKVSSWVDRAVMAFAVFGFSIPVFVVGYLLAWVFALKLDWLPVQGYTPLAQGFVPWLKNLILPSITLALVYIALIARITRATMLEILDQDYVRTARAKGVSQREVLFLHSLKNAAVPVITIVGIGVALLIGGAVVTESVFAIPGLGRLTVDAILQRDYPVIQGVVLVCSLVYVLVNLLIDLSYTIVDPRIRY</sequence>
<evidence type="ECO:0000256" key="2">
    <source>
        <dbReference type="ARBA" id="ARBA00022448"/>
    </source>
</evidence>
<organism evidence="9 10">
    <name type="scientific">Bosea thiooxidans</name>
    <dbReference type="NCBI Taxonomy" id="53254"/>
    <lineage>
        <taxon>Bacteria</taxon>
        <taxon>Pseudomonadati</taxon>
        <taxon>Pseudomonadota</taxon>
        <taxon>Alphaproteobacteria</taxon>
        <taxon>Hyphomicrobiales</taxon>
        <taxon>Boseaceae</taxon>
        <taxon>Bosea</taxon>
    </lineage>
</organism>
<dbReference type="EMBL" id="FUYX01000015">
    <property type="protein sequence ID" value="SKC11252.1"/>
    <property type="molecule type" value="Genomic_DNA"/>
</dbReference>
<feature type="transmembrane region" description="Helical" evidence="7">
    <location>
        <begin position="99"/>
        <end position="122"/>
    </location>
</feature>
<evidence type="ECO:0000256" key="6">
    <source>
        <dbReference type="ARBA" id="ARBA00023136"/>
    </source>
</evidence>
<dbReference type="RefSeq" id="WP_079592070.1">
    <property type="nucleotide sequence ID" value="NZ_FUYX01000015.1"/>
</dbReference>
<accession>A0A1T5GS23</accession>
<evidence type="ECO:0000313" key="10">
    <source>
        <dbReference type="Proteomes" id="UP000190130"/>
    </source>
</evidence>
<dbReference type="AlphaFoldDB" id="A0A1T5GS23"/>
<comment type="similarity">
    <text evidence="7">Belongs to the binding-protein-dependent transport system permease family.</text>
</comment>
<dbReference type="InterPro" id="IPR000515">
    <property type="entry name" value="MetI-like"/>
</dbReference>
<evidence type="ECO:0000256" key="3">
    <source>
        <dbReference type="ARBA" id="ARBA00022475"/>
    </source>
</evidence>
<dbReference type="GO" id="GO:0071916">
    <property type="term" value="F:dipeptide transmembrane transporter activity"/>
    <property type="evidence" value="ECO:0007669"/>
    <property type="project" value="TreeGrafter"/>
</dbReference>
<keyword evidence="6 7" id="KW-0472">Membrane</keyword>
<dbReference type="GO" id="GO:0005886">
    <property type="term" value="C:plasma membrane"/>
    <property type="evidence" value="ECO:0007669"/>
    <property type="project" value="UniProtKB-SubCell"/>
</dbReference>
<dbReference type="InterPro" id="IPR035906">
    <property type="entry name" value="MetI-like_sf"/>
</dbReference>
<reference evidence="9 10" key="1">
    <citation type="submission" date="2017-02" db="EMBL/GenBank/DDBJ databases">
        <authorList>
            <person name="Peterson S.W."/>
        </authorList>
    </citation>
    <scope>NUCLEOTIDE SEQUENCE [LARGE SCALE GENOMIC DNA]</scope>
    <source>
        <strain evidence="9 10">DSM 9653</strain>
    </source>
</reference>
<dbReference type="PANTHER" id="PTHR43163:SF6">
    <property type="entry name" value="DIPEPTIDE TRANSPORT SYSTEM PERMEASE PROTEIN DPPB-RELATED"/>
    <property type="match status" value="1"/>
</dbReference>
<protein>
    <submittedName>
        <fullName evidence="9">Peptide/nickel transport system permease protein</fullName>
    </submittedName>
</protein>
<dbReference type="OrthoDB" id="9807402at2"/>
<evidence type="ECO:0000256" key="7">
    <source>
        <dbReference type="RuleBase" id="RU363032"/>
    </source>
</evidence>
<keyword evidence="3" id="KW-1003">Cell membrane</keyword>
<evidence type="ECO:0000259" key="8">
    <source>
        <dbReference type="PROSITE" id="PS50928"/>
    </source>
</evidence>
<proteinExistence type="inferred from homology"/>
<feature type="transmembrane region" description="Helical" evidence="7">
    <location>
        <begin position="281"/>
        <end position="307"/>
    </location>
</feature>
<feature type="transmembrane region" description="Helical" evidence="7">
    <location>
        <begin position="235"/>
        <end position="261"/>
    </location>
</feature>